<proteinExistence type="predicted"/>
<comment type="caution">
    <text evidence="7">The sequence shown here is derived from an EMBL/GenBank/DDBJ whole genome shotgun (WGS) entry which is preliminary data.</text>
</comment>
<evidence type="ECO:0000256" key="4">
    <source>
        <dbReference type="SAM" id="MobiDB-lite"/>
    </source>
</evidence>
<dbReference type="Pfam" id="PF01580">
    <property type="entry name" value="FtsK_SpoIIIE"/>
    <property type="match status" value="1"/>
</dbReference>
<dbReference type="Proteomes" id="UP001139722">
    <property type="component" value="Unassembled WGS sequence"/>
</dbReference>
<keyword evidence="1 3" id="KW-0547">Nucleotide-binding</keyword>
<dbReference type="InterPro" id="IPR003593">
    <property type="entry name" value="AAA+_ATPase"/>
</dbReference>
<evidence type="ECO:0000256" key="1">
    <source>
        <dbReference type="ARBA" id="ARBA00022741"/>
    </source>
</evidence>
<dbReference type="RefSeq" id="WP_157000124.1">
    <property type="nucleotide sequence ID" value="NZ_JAMZDY010000001.1"/>
</dbReference>
<dbReference type="Gene3D" id="3.40.50.300">
    <property type="entry name" value="P-loop containing nucleotide triphosphate hydrolases"/>
    <property type="match status" value="2"/>
</dbReference>
<feature type="region of interest" description="Disordered" evidence="4">
    <location>
        <begin position="639"/>
        <end position="672"/>
    </location>
</feature>
<keyword evidence="8" id="KW-1185">Reference proteome</keyword>
<keyword evidence="2 3" id="KW-0067">ATP-binding</keyword>
<dbReference type="InterPro" id="IPR050206">
    <property type="entry name" value="FtsK/SpoIIIE/SftA"/>
</dbReference>
<name>A0A9X2H1E8_9MICO</name>
<protein>
    <submittedName>
        <fullName evidence="7">S-DNA-T family DNA segregation ATPase FtsK/SpoIIIE</fullName>
    </submittedName>
</protein>
<feature type="transmembrane region" description="Helical" evidence="5">
    <location>
        <begin position="54"/>
        <end position="72"/>
    </location>
</feature>
<evidence type="ECO:0000313" key="8">
    <source>
        <dbReference type="Proteomes" id="UP001139722"/>
    </source>
</evidence>
<dbReference type="EMBL" id="JAMZDY010000001">
    <property type="protein sequence ID" value="MCP2371446.1"/>
    <property type="molecule type" value="Genomic_DNA"/>
</dbReference>
<evidence type="ECO:0000256" key="3">
    <source>
        <dbReference type="PROSITE-ProRule" id="PRU00289"/>
    </source>
</evidence>
<keyword evidence="5" id="KW-0812">Transmembrane</keyword>
<dbReference type="GO" id="GO:0005524">
    <property type="term" value="F:ATP binding"/>
    <property type="evidence" value="ECO:0007669"/>
    <property type="project" value="UniProtKB-UniRule"/>
</dbReference>
<dbReference type="InterPro" id="IPR027417">
    <property type="entry name" value="P-loop_NTPase"/>
</dbReference>
<dbReference type="SMART" id="SM00382">
    <property type="entry name" value="AAA"/>
    <property type="match status" value="2"/>
</dbReference>
<dbReference type="CDD" id="cd01127">
    <property type="entry name" value="TrwB_TraG_TraD_VirD4"/>
    <property type="match status" value="1"/>
</dbReference>
<feature type="domain" description="FtsK" evidence="6">
    <location>
        <begin position="367"/>
        <end position="553"/>
    </location>
</feature>
<feature type="binding site" evidence="3">
    <location>
        <begin position="386"/>
        <end position="393"/>
    </location>
    <ligand>
        <name>ATP</name>
        <dbReference type="ChEBI" id="CHEBI:30616"/>
    </ligand>
</feature>
<dbReference type="SUPFAM" id="SSF52540">
    <property type="entry name" value="P-loop containing nucleoside triphosphate hydrolases"/>
    <property type="match status" value="2"/>
</dbReference>
<dbReference type="OrthoDB" id="9807790at2"/>
<evidence type="ECO:0000259" key="6">
    <source>
        <dbReference type="PROSITE" id="PS50901"/>
    </source>
</evidence>
<dbReference type="PROSITE" id="PS50901">
    <property type="entry name" value="FTSK"/>
    <property type="match status" value="1"/>
</dbReference>
<keyword evidence="5" id="KW-0472">Membrane</keyword>
<dbReference type="PANTHER" id="PTHR22683:SF1">
    <property type="entry name" value="TYPE VII SECRETION SYSTEM PROTEIN ESSC"/>
    <property type="match status" value="1"/>
</dbReference>
<dbReference type="GO" id="GO:0003677">
    <property type="term" value="F:DNA binding"/>
    <property type="evidence" value="ECO:0007669"/>
    <property type="project" value="InterPro"/>
</dbReference>
<dbReference type="PANTHER" id="PTHR22683">
    <property type="entry name" value="SPORULATION PROTEIN RELATED"/>
    <property type="match status" value="1"/>
</dbReference>
<keyword evidence="5" id="KW-1133">Transmembrane helix</keyword>
<evidence type="ECO:0000256" key="5">
    <source>
        <dbReference type="SAM" id="Phobius"/>
    </source>
</evidence>
<gene>
    <name evidence="7" type="ORF">BJ978_002122</name>
</gene>
<accession>A0A9X2H1E8</accession>
<evidence type="ECO:0000256" key="2">
    <source>
        <dbReference type="ARBA" id="ARBA00022840"/>
    </source>
</evidence>
<sequence>MSTRLFAPPETTRLPLTLPPVAPAPSSPGFPFLAAIAPVAASLVLWFATGSVLSLAFAALGPLLAVATMLDARRQRRRTIRLAEAERAEAFERLHRQIGLRHLDEAADLWSRHPPARSLAREGGVPAWGRDRLAPVVVGSAAVESAIRIEGSPVDERDRAAVDAARRLEHAPVIVDLRDGLGIVGSPQLVRAAARAVLVQLAHAVAPDLVAFTAPDTPAWAWVGMLPHAGAGTIAVVEAVPCTKPGATPSTRATRVGHDAEAAITVALASEASSLPPGLGVVIEIDAPRTARMLRAGDGGAPAELAPETLGLEQAAEWAEQARAFAARSGAVGAVAIPALVPVGDLPEPDAPVRSRASLRAALGVTREGVLELDLVADGPHAIVAGTTGSGKSEFLLAWIRQLAAAHPPERVAFLLVDFKGGAAFEPVAALPHVAGIVTDLEEAEAERAVLSLRAELRHRERVLRAAGVRDMSLLADDAPLGRLVVVIDEFQAMVQRFRELAAVVADIASRGRSLGVHLVLASQRPNGVLGDQVTANAPIRVSLRVMNRADSIAVVGTDEAAQIPVDRPGRGIVDRGDGTPVPFQSALVDGASIESVRRRFTDAPPVRRPWLDPLPRRLGPDELAHAVAESVGAAARTEGVHTGMHRTTASNAETARADARGSGRPASAVPFGLVDEPDLQRRSVAAWAPGDDGPLLVLGAPGSGRSTALAAIEAAMRAQPATGVTRLGNGRGADWAALIGLLGGHDSSPRRRLLVLDDLDACFAAWPEEYRHAAVAALERLLRETRGSGVSVVASAALGHRLGGGLRDLFGATLHLRHASRAELAHAGGVADLWQRDEPPGAGQWRGRRLQIVDAPRPPADAVPEPETVDFAAASVAVVSATVQRDLADLRALGLQPTLLAAGGEREVAAAVAALERPVVIGDAEAWMSAYSLSGRMRDSARLVVHGGLREFRALAPASAGRTGAISLPPLLDDADPECWQVDPGRTAARRRWKTTETSLNVQSGR</sequence>
<dbReference type="InterPro" id="IPR002543">
    <property type="entry name" value="FtsK_dom"/>
</dbReference>
<reference evidence="7" key="1">
    <citation type="submission" date="2022-06" db="EMBL/GenBank/DDBJ databases">
        <title>Sequencing the genomes of 1000 actinobacteria strains.</title>
        <authorList>
            <person name="Klenk H.-P."/>
        </authorList>
    </citation>
    <scope>NUCLEOTIDE SEQUENCE</scope>
    <source>
        <strain evidence="7">DSM 22016</strain>
    </source>
</reference>
<dbReference type="AlphaFoldDB" id="A0A9X2H1E8"/>
<feature type="transmembrane region" description="Helical" evidence="5">
    <location>
        <begin position="30"/>
        <end position="48"/>
    </location>
</feature>
<evidence type="ECO:0000313" key="7">
    <source>
        <dbReference type="EMBL" id="MCP2371446.1"/>
    </source>
</evidence>
<organism evidence="7 8">
    <name type="scientific">Agromyces terreus</name>
    <dbReference type="NCBI Taxonomy" id="424795"/>
    <lineage>
        <taxon>Bacteria</taxon>
        <taxon>Bacillati</taxon>
        <taxon>Actinomycetota</taxon>
        <taxon>Actinomycetes</taxon>
        <taxon>Micrococcales</taxon>
        <taxon>Microbacteriaceae</taxon>
        <taxon>Agromyces</taxon>
    </lineage>
</organism>